<protein>
    <submittedName>
        <fullName evidence="1">Alpha/beta-hydrolase</fullName>
    </submittedName>
</protein>
<accession>A0ACD0P116</accession>
<evidence type="ECO:0000313" key="2">
    <source>
        <dbReference type="Proteomes" id="UP000245626"/>
    </source>
</evidence>
<evidence type="ECO:0000313" key="1">
    <source>
        <dbReference type="EMBL" id="PWN51785.1"/>
    </source>
</evidence>
<proteinExistence type="predicted"/>
<sequence>MYALNLISIKLLRLLVPLVQRSYTPRSSQEPPKPDASTSFPSPSPQAGASSRRINASIYLPSPNPSPTSTVIALPIIINLHGSGFCFHSFGDDASFCHYLATALTAVIIDVDYSHAPERPWPAAVEDVDAAINWAREFARIGRKSRKANGPILGPDGKPEWEWDENRIALTGFSSGGNLALVASTRSQQNGGVQAVVAFYPSTNLAEPANKKPQLSPDPGAAGGVIPPWMRNLFYSSYIPSSVAPDRKDPAISPLYATPSSFPPSVTVITCEKDSLAREGGHLIGKLRGRWAPEGSEPNSAEVYKGDSLLWTAKGQGHGWDKMVREGTEPARLKDEAYALTVKRLGACFAKVAVGHDDEMERDLRDDS</sequence>
<keyword evidence="2" id="KW-1185">Reference proteome</keyword>
<name>A0ACD0P116_9BASI</name>
<reference evidence="1 2" key="1">
    <citation type="journal article" date="2018" name="Mol. Biol. Evol.">
        <title>Broad Genomic Sampling Reveals a Smut Pathogenic Ancestry of the Fungal Clade Ustilaginomycotina.</title>
        <authorList>
            <person name="Kijpornyongpan T."/>
            <person name="Mondo S.J."/>
            <person name="Barry K."/>
            <person name="Sandor L."/>
            <person name="Lee J."/>
            <person name="Lipzen A."/>
            <person name="Pangilinan J."/>
            <person name="LaButti K."/>
            <person name="Hainaut M."/>
            <person name="Henrissat B."/>
            <person name="Grigoriev I.V."/>
            <person name="Spatafora J.W."/>
            <person name="Aime M.C."/>
        </authorList>
    </citation>
    <scope>NUCLEOTIDE SEQUENCE [LARGE SCALE GENOMIC DNA]</scope>
    <source>
        <strain evidence="1 2">SA 807</strain>
    </source>
</reference>
<organism evidence="1 2">
    <name type="scientific">Violaceomyces palustris</name>
    <dbReference type="NCBI Taxonomy" id="1673888"/>
    <lineage>
        <taxon>Eukaryota</taxon>
        <taxon>Fungi</taxon>
        <taxon>Dikarya</taxon>
        <taxon>Basidiomycota</taxon>
        <taxon>Ustilaginomycotina</taxon>
        <taxon>Ustilaginomycetes</taxon>
        <taxon>Violaceomycetales</taxon>
        <taxon>Violaceomycetaceae</taxon>
        <taxon>Violaceomyces</taxon>
    </lineage>
</organism>
<dbReference type="EMBL" id="KZ819817">
    <property type="protein sequence ID" value="PWN51785.1"/>
    <property type="molecule type" value="Genomic_DNA"/>
</dbReference>
<gene>
    <name evidence="1" type="ORF">IE53DRAFT_341756</name>
</gene>
<dbReference type="Proteomes" id="UP000245626">
    <property type="component" value="Unassembled WGS sequence"/>
</dbReference>